<dbReference type="PANTHER" id="PTHR30273">
    <property type="entry name" value="PERIPLASMIC SIGNAL SENSOR AND SIGMA FACTOR ACTIVATOR FECR-RELATED"/>
    <property type="match status" value="1"/>
</dbReference>
<name>A0A6I6K4T5_9BACT</name>
<reference evidence="4 5" key="1">
    <citation type="submission" date="2019-11" db="EMBL/GenBank/DDBJ databases">
        <authorList>
            <person name="Zheng R.K."/>
            <person name="Sun C.M."/>
        </authorList>
    </citation>
    <scope>NUCLEOTIDE SEQUENCE [LARGE SCALE GENOMIC DNA]</scope>
    <source>
        <strain evidence="4 5">WC007</strain>
    </source>
</reference>
<accession>A0A6I6K4T5</accession>
<dbReference type="InterPro" id="IPR006860">
    <property type="entry name" value="FecR"/>
</dbReference>
<evidence type="ECO:0000259" key="3">
    <source>
        <dbReference type="Pfam" id="PF16344"/>
    </source>
</evidence>
<feature type="transmembrane region" description="Helical" evidence="1">
    <location>
        <begin position="84"/>
        <end position="105"/>
    </location>
</feature>
<dbReference type="InterPro" id="IPR012373">
    <property type="entry name" value="Ferrdict_sens_TM"/>
</dbReference>
<feature type="domain" description="Protein FecR C-terminal" evidence="3">
    <location>
        <begin position="255"/>
        <end position="319"/>
    </location>
</feature>
<keyword evidence="1" id="KW-1133">Transmembrane helix</keyword>
<dbReference type="PANTHER" id="PTHR30273:SF2">
    <property type="entry name" value="PROTEIN FECR"/>
    <property type="match status" value="1"/>
</dbReference>
<evidence type="ECO:0000313" key="5">
    <source>
        <dbReference type="Proteomes" id="UP000428260"/>
    </source>
</evidence>
<evidence type="ECO:0000313" key="4">
    <source>
        <dbReference type="EMBL" id="QGY45014.1"/>
    </source>
</evidence>
<keyword evidence="5" id="KW-1185">Reference proteome</keyword>
<dbReference type="Pfam" id="PF16344">
    <property type="entry name" value="FecR_C"/>
    <property type="match status" value="1"/>
</dbReference>
<dbReference type="KEGG" id="mcos:GM418_15430"/>
<evidence type="ECO:0000256" key="1">
    <source>
        <dbReference type="SAM" id="Phobius"/>
    </source>
</evidence>
<dbReference type="GO" id="GO:0016989">
    <property type="term" value="F:sigma factor antagonist activity"/>
    <property type="evidence" value="ECO:0007669"/>
    <property type="project" value="TreeGrafter"/>
</dbReference>
<dbReference type="AlphaFoldDB" id="A0A6I6K4T5"/>
<proteinExistence type="predicted"/>
<dbReference type="Gene3D" id="2.60.120.1440">
    <property type="match status" value="1"/>
</dbReference>
<dbReference type="Proteomes" id="UP000428260">
    <property type="component" value="Chromosome"/>
</dbReference>
<dbReference type="InterPro" id="IPR032508">
    <property type="entry name" value="FecR_C"/>
</dbReference>
<dbReference type="PIRSF" id="PIRSF018266">
    <property type="entry name" value="FecR"/>
    <property type="match status" value="1"/>
</dbReference>
<dbReference type="Gene3D" id="3.55.50.30">
    <property type="match status" value="1"/>
</dbReference>
<feature type="domain" description="FecR protein" evidence="2">
    <location>
        <begin position="120"/>
        <end position="211"/>
    </location>
</feature>
<sequence length="335" mass="38698">MNKNDFNNKDFFAKVLSGNATEQEQKKFEKWLSLSEGNRSEFELYQKLWKSLPFFKRRDLNSAKLKTHLKIIEKQKRERSFFYYWQKAAAVLLIPVLIAASYFYFDKDKPTKSNVATLETIQTPYGARTSFALPDGSVVWLNAGSKVAYPHEFSDTREVELSGEMYLEVKKSNAPFIVKTKYGNVEVLGTKFNVCAYNDEPFQTTLIEGNVALKSKESGKQFVLSPGLQAVLENGIFNADTVDVASYISWKDGKMEFRREPFELVAKRLERWFNVSIELKGEQIKNLWYTGTIEMESFSEVLELIKNTTPIEYSFNSKTRVLTIESKILKEEMPM</sequence>
<keyword evidence="1" id="KW-0472">Membrane</keyword>
<organism evidence="4 5">
    <name type="scientific">Maribellus comscasis</name>
    <dbReference type="NCBI Taxonomy" id="2681766"/>
    <lineage>
        <taxon>Bacteria</taxon>
        <taxon>Pseudomonadati</taxon>
        <taxon>Bacteroidota</taxon>
        <taxon>Bacteroidia</taxon>
        <taxon>Marinilabiliales</taxon>
        <taxon>Prolixibacteraceae</taxon>
        <taxon>Maribellus</taxon>
    </lineage>
</organism>
<protein>
    <submittedName>
        <fullName evidence="4">DUF4974 domain-containing protein</fullName>
    </submittedName>
</protein>
<dbReference type="Pfam" id="PF04773">
    <property type="entry name" value="FecR"/>
    <property type="match status" value="1"/>
</dbReference>
<dbReference type="RefSeq" id="WP_158867873.1">
    <property type="nucleotide sequence ID" value="NZ_CP046401.1"/>
</dbReference>
<gene>
    <name evidence="4" type="ORF">GM418_15430</name>
</gene>
<evidence type="ECO:0000259" key="2">
    <source>
        <dbReference type="Pfam" id="PF04773"/>
    </source>
</evidence>
<keyword evidence="1" id="KW-0812">Transmembrane</keyword>
<dbReference type="EMBL" id="CP046401">
    <property type="protein sequence ID" value="QGY45014.1"/>
    <property type="molecule type" value="Genomic_DNA"/>
</dbReference>